<evidence type="ECO:0000313" key="5">
    <source>
        <dbReference type="EMBL" id="CDH46203.1"/>
    </source>
</evidence>
<dbReference type="InterPro" id="IPR036457">
    <property type="entry name" value="PPM-type-like_dom_sf"/>
</dbReference>
<dbReference type="Proteomes" id="UP000019184">
    <property type="component" value="Unassembled WGS sequence"/>
</dbReference>
<keyword evidence="3" id="KW-0812">Transmembrane</keyword>
<evidence type="ECO:0000256" key="3">
    <source>
        <dbReference type="SAM" id="Phobius"/>
    </source>
</evidence>
<dbReference type="Pfam" id="PF00672">
    <property type="entry name" value="HAMP"/>
    <property type="match status" value="1"/>
</dbReference>
<dbReference type="GO" id="GO:0007165">
    <property type="term" value="P:signal transduction"/>
    <property type="evidence" value="ECO:0007669"/>
    <property type="project" value="InterPro"/>
</dbReference>
<gene>
    <name evidence="5" type="ORF">BN874_390030</name>
</gene>
<dbReference type="InterPro" id="IPR052016">
    <property type="entry name" value="Bact_Sigma-Reg"/>
</dbReference>
<feature type="transmembrane region" description="Helical" evidence="3">
    <location>
        <begin position="6"/>
        <end position="28"/>
    </location>
</feature>
<dbReference type="SMART" id="SM00304">
    <property type="entry name" value="HAMP"/>
    <property type="match status" value="2"/>
</dbReference>
<feature type="transmembrane region" description="Helical" evidence="3">
    <location>
        <begin position="278"/>
        <end position="299"/>
    </location>
</feature>
<dbReference type="EMBL" id="CBTK010000253">
    <property type="protein sequence ID" value="CDH46203.1"/>
    <property type="molecule type" value="Genomic_DNA"/>
</dbReference>
<dbReference type="PANTHER" id="PTHR43156">
    <property type="entry name" value="STAGE II SPORULATION PROTEIN E-RELATED"/>
    <property type="match status" value="1"/>
</dbReference>
<dbReference type="Gene3D" id="1.10.8.500">
    <property type="entry name" value="HAMP domain in histidine kinase"/>
    <property type="match status" value="1"/>
</dbReference>
<sequence length="695" mass="76543">MLLRTRVIVLVLLSFVLVIAGMLVTGLWNERLVAELRDGDILRGQETIWRELTEARLRIMGSALARIARDSPLAGAVADENRAALTDIASGYLTTLEAEGAISRIELLGRDGEVLYNSGNELFWSASISADQIDVVLRHSETVSGLANNANRRLVALVAAPITVENPPGSARRTVGVAILSFDVMPNLDAMRQNTDAAAVLVNRRGRLIQGTDPQLWEQIRRSGSLSRQREMQVVAVADRMFAVARIPLSGISQSRIADLITIRDVTAGYQRQRVIRLTTLAIMAGVLGVILLALFHYLRNAFRPLNEAVAVLDALAHGDTLRTIEGTIRADEIGNIAQAVEVFREHMIALDSMKRAREQQRRRQQRFIRQEMTRLAETLEPGARSAVLEDLTEIEAESRQAIDSGAVSENLGMLATAFGHMATRVREQHQRLDELIRELREALKTKTQYIALQQELDIAREIQRAMLPKAFPARAEVEIFGAMIPAKEVGGDFYDFFVLDEHRVGVVVADVSGKGVPAALFMAIAKTLLRATALFRTAPGACLSRLNDLLCENNDQELFVTVFYGILDQRNGQFRYANGGHNPPMLISTDGSVTPLPMTGGLALAILDHRDYAEAVVSLAAGDSLYFYTDGVTEATDSDGAEFTTQRLIQLLHGWNTVPAWEIPQQVIDAVHVFERGADQADDITSVVLRYAGR</sequence>
<dbReference type="SMART" id="SM00331">
    <property type="entry name" value="PP2C_SIG"/>
    <property type="match status" value="1"/>
</dbReference>
<dbReference type="RefSeq" id="WP_051497872.1">
    <property type="nucleotide sequence ID" value="NZ_CBTK010000253.1"/>
</dbReference>
<accession>A0A7U7J4F1</accession>
<dbReference type="Pfam" id="PF07228">
    <property type="entry name" value="SpoIIE"/>
    <property type="match status" value="1"/>
</dbReference>
<keyword evidence="3" id="KW-1133">Transmembrane helix</keyword>
<keyword evidence="6" id="KW-1185">Reference proteome</keyword>
<dbReference type="AlphaFoldDB" id="A0A7U7J4F1"/>
<proteinExistence type="predicted"/>
<dbReference type="PANTHER" id="PTHR43156:SF2">
    <property type="entry name" value="STAGE II SPORULATION PROTEIN E"/>
    <property type="match status" value="1"/>
</dbReference>
<dbReference type="GO" id="GO:0016791">
    <property type="term" value="F:phosphatase activity"/>
    <property type="evidence" value="ECO:0007669"/>
    <property type="project" value="TreeGrafter"/>
</dbReference>
<dbReference type="InterPro" id="IPR003660">
    <property type="entry name" value="HAMP_dom"/>
</dbReference>
<dbReference type="Gene3D" id="3.60.40.10">
    <property type="entry name" value="PPM-type phosphatase domain"/>
    <property type="match status" value="1"/>
</dbReference>
<dbReference type="OrthoDB" id="9811749at2"/>
<keyword evidence="2" id="KW-0175">Coiled coil</keyword>
<feature type="coiled-coil region" evidence="2">
    <location>
        <begin position="423"/>
        <end position="453"/>
    </location>
</feature>
<evidence type="ECO:0000256" key="1">
    <source>
        <dbReference type="ARBA" id="ARBA00022801"/>
    </source>
</evidence>
<feature type="domain" description="HAMP" evidence="4">
    <location>
        <begin position="300"/>
        <end position="353"/>
    </location>
</feature>
<dbReference type="InterPro" id="IPR001932">
    <property type="entry name" value="PPM-type_phosphatase-like_dom"/>
</dbReference>
<keyword evidence="1 5" id="KW-0378">Hydrolase</keyword>
<organism evidence="5 6">
    <name type="scientific">Candidatus Contendobacter odensis Run_B_J11</name>
    <dbReference type="NCBI Taxonomy" id="1400861"/>
    <lineage>
        <taxon>Bacteria</taxon>
        <taxon>Pseudomonadati</taxon>
        <taxon>Pseudomonadota</taxon>
        <taxon>Gammaproteobacteria</taxon>
        <taxon>Candidatus Competibacteraceae</taxon>
        <taxon>Candidatus Contendibacter</taxon>
    </lineage>
</organism>
<protein>
    <submittedName>
        <fullName evidence="5">Phosphoserine phosphatase</fullName>
        <ecNumber evidence="5">3.1.3.3</ecNumber>
    </submittedName>
</protein>
<evidence type="ECO:0000313" key="6">
    <source>
        <dbReference type="Proteomes" id="UP000019184"/>
    </source>
</evidence>
<comment type="caution">
    <text evidence="5">The sequence shown here is derived from an EMBL/GenBank/DDBJ whole genome shotgun (WGS) entry which is preliminary data.</text>
</comment>
<reference evidence="5 6" key="1">
    <citation type="journal article" date="2014" name="ISME J.">
        <title>Candidatus Competibacter-lineage genomes retrieved from metagenomes reveal functional metabolic diversity.</title>
        <authorList>
            <person name="McIlroy S.J."/>
            <person name="Albertsen M."/>
            <person name="Andresen E.K."/>
            <person name="Saunders A.M."/>
            <person name="Kristiansen R."/>
            <person name="Stokholm-Bjerregaard M."/>
            <person name="Nielsen K.L."/>
            <person name="Nielsen P.H."/>
        </authorList>
    </citation>
    <scope>NUCLEOTIDE SEQUENCE [LARGE SCALE GENOMIC DNA]</scope>
    <source>
        <strain evidence="5 6">Run_B_J11</strain>
    </source>
</reference>
<evidence type="ECO:0000259" key="4">
    <source>
        <dbReference type="PROSITE" id="PS50885"/>
    </source>
</evidence>
<dbReference type="GO" id="GO:0016020">
    <property type="term" value="C:membrane"/>
    <property type="evidence" value="ECO:0007669"/>
    <property type="project" value="InterPro"/>
</dbReference>
<dbReference type="SUPFAM" id="SSF81606">
    <property type="entry name" value="PP2C-like"/>
    <property type="match status" value="1"/>
</dbReference>
<name>A0A7U7J4F1_9GAMM</name>
<dbReference type="EC" id="3.1.3.3" evidence="5"/>
<dbReference type="SUPFAM" id="SSF158472">
    <property type="entry name" value="HAMP domain-like"/>
    <property type="match status" value="1"/>
</dbReference>
<dbReference type="PROSITE" id="PS50885">
    <property type="entry name" value="HAMP"/>
    <property type="match status" value="1"/>
</dbReference>
<evidence type="ECO:0000256" key="2">
    <source>
        <dbReference type="SAM" id="Coils"/>
    </source>
</evidence>
<keyword evidence="3" id="KW-0472">Membrane</keyword>